<feature type="transmembrane region" description="Helical" evidence="7">
    <location>
        <begin position="81"/>
        <end position="105"/>
    </location>
</feature>
<feature type="transmembrane region" description="Helical" evidence="7">
    <location>
        <begin position="625"/>
        <end position="645"/>
    </location>
</feature>
<feature type="transmembrane region" description="Helical" evidence="7">
    <location>
        <begin position="324"/>
        <end position="344"/>
    </location>
</feature>
<dbReference type="Pfam" id="PF00482">
    <property type="entry name" value="T2SSF"/>
    <property type="match status" value="1"/>
</dbReference>
<dbReference type="PANTHER" id="PTHR35402">
    <property type="entry name" value="INTEGRAL MEMBRANE PROTEIN-RELATED"/>
    <property type="match status" value="1"/>
</dbReference>
<evidence type="ECO:0000256" key="1">
    <source>
        <dbReference type="ARBA" id="ARBA00004651"/>
    </source>
</evidence>
<feature type="transmembrane region" description="Helical" evidence="7">
    <location>
        <begin position="374"/>
        <end position="395"/>
    </location>
</feature>
<feature type="transmembrane region" description="Helical" evidence="7">
    <location>
        <begin position="125"/>
        <end position="144"/>
    </location>
</feature>
<feature type="transmembrane region" description="Helical" evidence="7">
    <location>
        <begin position="544"/>
        <end position="569"/>
    </location>
</feature>
<comment type="caution">
    <text evidence="9">The sequence shown here is derived from an EMBL/GenBank/DDBJ whole genome shotgun (WGS) entry which is preliminary data.</text>
</comment>
<sequence length="646" mass="66952">MSDLALGEDGARVGRSSGTSADASTAESSEAANGLSVLDRALYALFSRHADSRRHATDRKRYRGAAMATSFDVYVARTYGLSWVVCLGVLAWTLVVGSALPAASLDRVVAPAVALGVPLPSPSRLHVAALAAGVAGTVAKYGTVRLAGARLRWRTAARRSDIERTLPGAARYLHALSSGSDGPRAMLRRVADNDAYGETAVSVRTALTTAALTGSLNEGIGRVARDTPSRDALAPFLLKFREHAAQGGDALSGYLRLESRMLGRRSEQARERNADVMELVAELFVVLLVLPALFVIVLTVMSVLAPGLSAEVVTPFGTTTKRAVAVYGAAAFVLVVGAVAAVVVSDLRPAAQRASYALPRDPAALLRSVASNPASAAVVASPLGALALGGLLAAGVGHANAVLLGYAAFAVPVGLVDLRRGRIDDAKDREISDFVHAVAGHVALGRPLSEAVDRVARDVDLGPLSGDVADLAFALGLASRQEGDLRTGALERFVDRVGTPLAAQTVGLVSGALDAGSDAEAVFETLQAEVGRLYHEKRALRANMFVYVAVGWTTALLVVGIVVAVNLTVLDGFADLASLSTSGGTLDPTAVDPERDRRRFYVVAQATVFASGLFAGAADRGGYAMLLHSGALVTVCYTVFAVAGLL</sequence>
<dbReference type="GO" id="GO:0005886">
    <property type="term" value="C:plasma membrane"/>
    <property type="evidence" value="ECO:0007669"/>
    <property type="project" value="UniProtKB-SubCell"/>
</dbReference>
<dbReference type="AlphaFoldDB" id="A0ABD5WZL2"/>
<keyword evidence="10" id="KW-1185">Reference proteome</keyword>
<feature type="transmembrane region" description="Helical" evidence="7">
    <location>
        <begin position="279"/>
        <end position="304"/>
    </location>
</feature>
<feature type="domain" description="Type II secretion system protein GspF" evidence="8">
    <location>
        <begin position="171"/>
        <end position="298"/>
    </location>
</feature>
<dbReference type="Proteomes" id="UP001596388">
    <property type="component" value="Unassembled WGS sequence"/>
</dbReference>
<accession>A0ABD5WZL2</accession>
<feature type="transmembrane region" description="Helical" evidence="7">
    <location>
        <begin position="401"/>
        <end position="418"/>
    </location>
</feature>
<comment type="subcellular location">
    <subcellularLocation>
        <location evidence="1">Cell membrane</location>
        <topology evidence="1">Multi-pass membrane protein</topology>
    </subcellularLocation>
</comment>
<dbReference type="RefSeq" id="WP_276237804.1">
    <property type="nucleotide sequence ID" value="NZ_CP119989.1"/>
</dbReference>
<feature type="compositionally biased region" description="Low complexity" evidence="6">
    <location>
        <begin position="16"/>
        <end position="27"/>
    </location>
</feature>
<feature type="region of interest" description="Disordered" evidence="6">
    <location>
        <begin position="1"/>
        <end position="27"/>
    </location>
</feature>
<reference evidence="9 10" key="1">
    <citation type="journal article" date="2019" name="Int. J. Syst. Evol. Microbiol.">
        <title>The Global Catalogue of Microorganisms (GCM) 10K type strain sequencing project: providing services to taxonomists for standard genome sequencing and annotation.</title>
        <authorList>
            <consortium name="The Broad Institute Genomics Platform"/>
            <consortium name="The Broad Institute Genome Sequencing Center for Infectious Disease"/>
            <person name="Wu L."/>
            <person name="Ma J."/>
        </authorList>
    </citation>
    <scope>NUCLEOTIDE SEQUENCE [LARGE SCALE GENOMIC DNA]</scope>
    <source>
        <strain evidence="9 10">DT55</strain>
    </source>
</reference>
<evidence type="ECO:0000259" key="8">
    <source>
        <dbReference type="Pfam" id="PF00482"/>
    </source>
</evidence>
<dbReference type="InterPro" id="IPR018076">
    <property type="entry name" value="T2SS_GspF_dom"/>
</dbReference>
<evidence type="ECO:0000256" key="6">
    <source>
        <dbReference type="SAM" id="MobiDB-lite"/>
    </source>
</evidence>
<evidence type="ECO:0000313" key="9">
    <source>
        <dbReference type="EMBL" id="MFC7097702.1"/>
    </source>
</evidence>
<protein>
    <submittedName>
        <fullName evidence="9">Type II secretion system F family protein</fullName>
    </submittedName>
</protein>
<organism evidence="9 10">
    <name type="scientific">Halobaculum marinum</name>
    <dbReference type="NCBI Taxonomy" id="3031996"/>
    <lineage>
        <taxon>Archaea</taxon>
        <taxon>Methanobacteriati</taxon>
        <taxon>Methanobacteriota</taxon>
        <taxon>Stenosarchaea group</taxon>
        <taxon>Halobacteria</taxon>
        <taxon>Halobacteriales</taxon>
        <taxon>Haloferacaceae</taxon>
        <taxon>Halobaculum</taxon>
    </lineage>
</organism>
<dbReference type="InterPro" id="IPR056569">
    <property type="entry name" value="ArlJ-like"/>
</dbReference>
<evidence type="ECO:0000256" key="7">
    <source>
        <dbReference type="SAM" id="Phobius"/>
    </source>
</evidence>
<evidence type="ECO:0000256" key="3">
    <source>
        <dbReference type="ARBA" id="ARBA00022692"/>
    </source>
</evidence>
<keyword evidence="2" id="KW-1003">Cell membrane</keyword>
<dbReference type="GeneID" id="79271389"/>
<evidence type="ECO:0000313" key="10">
    <source>
        <dbReference type="Proteomes" id="UP001596388"/>
    </source>
</evidence>
<keyword evidence="3 7" id="KW-0812">Transmembrane</keyword>
<evidence type="ECO:0000256" key="2">
    <source>
        <dbReference type="ARBA" id="ARBA00022475"/>
    </source>
</evidence>
<evidence type="ECO:0000256" key="4">
    <source>
        <dbReference type="ARBA" id="ARBA00022989"/>
    </source>
</evidence>
<name>A0ABD5WZL2_9EURY</name>
<gene>
    <name evidence="9" type="ORF">ACFQKD_10330</name>
</gene>
<dbReference type="EMBL" id="JBHTAG010000003">
    <property type="protein sequence ID" value="MFC7097702.1"/>
    <property type="molecule type" value="Genomic_DNA"/>
</dbReference>
<keyword evidence="4 7" id="KW-1133">Transmembrane helix</keyword>
<evidence type="ECO:0000256" key="5">
    <source>
        <dbReference type="ARBA" id="ARBA00023136"/>
    </source>
</evidence>
<keyword evidence="5 7" id="KW-0472">Membrane</keyword>
<proteinExistence type="predicted"/>